<reference evidence="1 2" key="1">
    <citation type="journal article" date="2016" name="Plant Pathol.">
        <title>Genetic characterization of strains named as Xanthomonas axonopodis pv. dieffenbachiae leads to a taxonomic revision of the X. axonopodis species complex.</title>
        <authorList>
            <person name="Constantin E.C."/>
            <person name="Cleenwerck I."/>
            <person name="Maes M."/>
            <person name="Baeyen S."/>
            <person name="Van Malderghem C."/>
            <person name="De Vos P."/>
            <person name="Cottyn B."/>
        </authorList>
    </citation>
    <scope>NUCLEOTIDE SEQUENCE [LARGE SCALE GENOMIC DNA]</scope>
    <source>
        <strain evidence="2">LMG9055</strain>
    </source>
</reference>
<reference evidence="1 2" key="2">
    <citation type="journal article" date="2017" name="Plant Pathol.">
        <title>Pathogenicity and virulence gene content of Xanthomonas strains infecting Araceae, formerly known as Xanthomonas axonopodis pv. dieffenbachiae.</title>
        <authorList>
            <person name="Constantin E.C."/>
            <person name="Haegeman A."/>
            <person name="Van Vaerenbergh J."/>
            <person name="Baeyen S."/>
            <person name="Van Malderghem C."/>
            <person name="Maes M."/>
            <person name="Cottyn B."/>
        </authorList>
    </citation>
    <scope>NUCLEOTIDE SEQUENCE [LARGE SCALE GENOMIC DNA]</scope>
    <source>
        <strain evidence="2">LMG9055</strain>
    </source>
</reference>
<protein>
    <submittedName>
        <fullName evidence="1">Uncharacterized protein</fullName>
    </submittedName>
</protein>
<organism evidence="1 2">
    <name type="scientific">Xanthomonas phaseoli pv. syngonii LMG 9055</name>
    <dbReference type="NCBI Taxonomy" id="1437878"/>
    <lineage>
        <taxon>Bacteria</taxon>
        <taxon>Pseudomonadati</taxon>
        <taxon>Pseudomonadota</taxon>
        <taxon>Gammaproteobacteria</taxon>
        <taxon>Lysobacterales</taxon>
        <taxon>Lysobacteraceae</taxon>
        <taxon>Xanthomonas</taxon>
    </lineage>
</organism>
<dbReference type="Proteomes" id="UP000050343">
    <property type="component" value="Unassembled WGS sequence"/>
</dbReference>
<name>A0A1V9GJ65_9XANT</name>
<sequence>MSEFLLPLKAVQNNQFNWSLPAHRRGTGGGMDDATELTWMYLQRVLRWWAGRALQQTQRP</sequence>
<accession>A0A1V9GJ65</accession>
<comment type="caution">
    <text evidence="1">The sequence shown here is derived from an EMBL/GenBank/DDBJ whole genome shotgun (WGS) entry which is preliminary data.</text>
</comment>
<evidence type="ECO:0000313" key="1">
    <source>
        <dbReference type="EMBL" id="OQP70562.1"/>
    </source>
</evidence>
<dbReference type="AlphaFoldDB" id="A0A1V9GJ65"/>
<evidence type="ECO:0000313" key="2">
    <source>
        <dbReference type="Proteomes" id="UP000050343"/>
    </source>
</evidence>
<gene>
    <name evidence="1" type="ORF">IA54_016115</name>
</gene>
<dbReference type="EMBL" id="JPUO02000256">
    <property type="protein sequence ID" value="OQP70562.1"/>
    <property type="molecule type" value="Genomic_DNA"/>
</dbReference>
<proteinExistence type="predicted"/>